<keyword evidence="3" id="KW-1185">Reference proteome</keyword>
<feature type="compositionally biased region" description="Basic residues" evidence="1">
    <location>
        <begin position="8"/>
        <end position="18"/>
    </location>
</feature>
<dbReference type="Proteomes" id="UP000324222">
    <property type="component" value="Unassembled WGS sequence"/>
</dbReference>
<evidence type="ECO:0000313" key="3">
    <source>
        <dbReference type="Proteomes" id="UP000324222"/>
    </source>
</evidence>
<dbReference type="AlphaFoldDB" id="A0A5B7FKP7"/>
<dbReference type="EMBL" id="VSRR010008192">
    <property type="protein sequence ID" value="MPC48260.1"/>
    <property type="molecule type" value="Genomic_DNA"/>
</dbReference>
<evidence type="ECO:0000313" key="2">
    <source>
        <dbReference type="EMBL" id="MPC48260.1"/>
    </source>
</evidence>
<feature type="region of interest" description="Disordered" evidence="1">
    <location>
        <begin position="1"/>
        <end position="56"/>
    </location>
</feature>
<protein>
    <submittedName>
        <fullName evidence="2">Uncharacterized protein</fullName>
    </submittedName>
</protein>
<comment type="caution">
    <text evidence="2">The sequence shown here is derived from an EMBL/GenBank/DDBJ whole genome shotgun (WGS) entry which is preliminary data.</text>
</comment>
<feature type="compositionally biased region" description="Polar residues" evidence="1">
    <location>
        <begin position="39"/>
        <end position="56"/>
    </location>
</feature>
<accession>A0A5B7FKP7</accession>
<name>A0A5B7FKP7_PORTR</name>
<sequence length="56" mass="6327">MVRSAWPHLHHAREKARIHVQAGEMRTGTEKMNLPRLSHQPTTATKTNKVGSSQQV</sequence>
<organism evidence="2 3">
    <name type="scientific">Portunus trituberculatus</name>
    <name type="common">Swimming crab</name>
    <name type="synonym">Neptunus trituberculatus</name>
    <dbReference type="NCBI Taxonomy" id="210409"/>
    <lineage>
        <taxon>Eukaryota</taxon>
        <taxon>Metazoa</taxon>
        <taxon>Ecdysozoa</taxon>
        <taxon>Arthropoda</taxon>
        <taxon>Crustacea</taxon>
        <taxon>Multicrustacea</taxon>
        <taxon>Malacostraca</taxon>
        <taxon>Eumalacostraca</taxon>
        <taxon>Eucarida</taxon>
        <taxon>Decapoda</taxon>
        <taxon>Pleocyemata</taxon>
        <taxon>Brachyura</taxon>
        <taxon>Eubrachyura</taxon>
        <taxon>Portunoidea</taxon>
        <taxon>Portunidae</taxon>
        <taxon>Portuninae</taxon>
        <taxon>Portunus</taxon>
    </lineage>
</organism>
<reference evidence="2 3" key="1">
    <citation type="submission" date="2019-05" db="EMBL/GenBank/DDBJ databases">
        <title>Another draft genome of Portunus trituberculatus and its Hox gene families provides insights of decapod evolution.</title>
        <authorList>
            <person name="Jeong J.-H."/>
            <person name="Song I."/>
            <person name="Kim S."/>
            <person name="Choi T."/>
            <person name="Kim D."/>
            <person name="Ryu S."/>
            <person name="Kim W."/>
        </authorList>
    </citation>
    <scope>NUCLEOTIDE SEQUENCE [LARGE SCALE GENOMIC DNA]</scope>
    <source>
        <tissue evidence="2">Muscle</tissue>
    </source>
</reference>
<proteinExistence type="predicted"/>
<evidence type="ECO:0000256" key="1">
    <source>
        <dbReference type="SAM" id="MobiDB-lite"/>
    </source>
</evidence>
<gene>
    <name evidence="2" type="ORF">E2C01_042028</name>
</gene>